<reference evidence="1 2" key="1">
    <citation type="journal article" date="2024" name="G3 (Bethesda)">
        <title>Genome assembly of Hibiscus sabdariffa L. provides insights into metabolisms of medicinal natural products.</title>
        <authorList>
            <person name="Kim T."/>
        </authorList>
    </citation>
    <scope>NUCLEOTIDE SEQUENCE [LARGE SCALE GENOMIC DNA]</scope>
    <source>
        <strain evidence="1">TK-2024</strain>
        <tissue evidence="1">Old leaves</tissue>
    </source>
</reference>
<organism evidence="1 2">
    <name type="scientific">Hibiscus sabdariffa</name>
    <name type="common">roselle</name>
    <dbReference type="NCBI Taxonomy" id="183260"/>
    <lineage>
        <taxon>Eukaryota</taxon>
        <taxon>Viridiplantae</taxon>
        <taxon>Streptophyta</taxon>
        <taxon>Embryophyta</taxon>
        <taxon>Tracheophyta</taxon>
        <taxon>Spermatophyta</taxon>
        <taxon>Magnoliopsida</taxon>
        <taxon>eudicotyledons</taxon>
        <taxon>Gunneridae</taxon>
        <taxon>Pentapetalae</taxon>
        <taxon>rosids</taxon>
        <taxon>malvids</taxon>
        <taxon>Malvales</taxon>
        <taxon>Malvaceae</taxon>
        <taxon>Malvoideae</taxon>
        <taxon>Hibiscus</taxon>
    </lineage>
</organism>
<dbReference type="EMBL" id="JBBPBN010000015">
    <property type="protein sequence ID" value="KAK9022762.1"/>
    <property type="molecule type" value="Genomic_DNA"/>
</dbReference>
<evidence type="ECO:0000313" key="1">
    <source>
        <dbReference type="EMBL" id="KAK9022762.1"/>
    </source>
</evidence>
<name>A0ABR2SCV2_9ROSI</name>
<gene>
    <name evidence="1" type="ORF">V6N11_003005</name>
</gene>
<proteinExistence type="predicted"/>
<sequence length="68" mass="7315">MDGKEIHNAVANTLGFQISSSLLPLPLPISLDFLCSIFCPKNLSTLALLELNGDMTKEKSAGNPSFFC</sequence>
<comment type="caution">
    <text evidence="1">The sequence shown here is derived from an EMBL/GenBank/DDBJ whole genome shotgun (WGS) entry which is preliminary data.</text>
</comment>
<protein>
    <submittedName>
        <fullName evidence="1">Uncharacterized protein</fullName>
    </submittedName>
</protein>
<dbReference type="Proteomes" id="UP001396334">
    <property type="component" value="Unassembled WGS sequence"/>
</dbReference>
<keyword evidence="2" id="KW-1185">Reference proteome</keyword>
<evidence type="ECO:0000313" key="2">
    <source>
        <dbReference type="Proteomes" id="UP001396334"/>
    </source>
</evidence>
<accession>A0ABR2SCV2</accession>